<organism evidence="5 6">
    <name type="scientific">Phenylobacterium parvum</name>
    <dbReference type="NCBI Taxonomy" id="2201350"/>
    <lineage>
        <taxon>Bacteria</taxon>
        <taxon>Pseudomonadati</taxon>
        <taxon>Pseudomonadota</taxon>
        <taxon>Alphaproteobacteria</taxon>
        <taxon>Caulobacterales</taxon>
        <taxon>Caulobacteraceae</taxon>
        <taxon>Phenylobacterium</taxon>
    </lineage>
</organism>
<dbReference type="InterPro" id="IPR051264">
    <property type="entry name" value="FAD-oxidored/transferase_4"/>
</dbReference>
<keyword evidence="6" id="KW-1185">Reference proteome</keyword>
<dbReference type="GO" id="GO:0071949">
    <property type="term" value="F:FAD binding"/>
    <property type="evidence" value="ECO:0007669"/>
    <property type="project" value="InterPro"/>
</dbReference>
<evidence type="ECO:0000256" key="1">
    <source>
        <dbReference type="ARBA" id="ARBA00008000"/>
    </source>
</evidence>
<dbReference type="InterPro" id="IPR036318">
    <property type="entry name" value="FAD-bd_PCMH-like_sf"/>
</dbReference>
<accession>A0A2Z3HN14</accession>
<proteinExistence type="inferred from homology"/>
<dbReference type="InterPro" id="IPR016166">
    <property type="entry name" value="FAD-bd_PCMH"/>
</dbReference>
<evidence type="ECO:0000259" key="4">
    <source>
        <dbReference type="PROSITE" id="PS51387"/>
    </source>
</evidence>
<evidence type="ECO:0000256" key="2">
    <source>
        <dbReference type="ARBA" id="ARBA00022630"/>
    </source>
</evidence>
<dbReference type="AlphaFoldDB" id="A0A2Z3HN14"/>
<dbReference type="PANTHER" id="PTHR43716:SF2">
    <property type="entry name" value="BLL6224 PROTEIN"/>
    <property type="match status" value="1"/>
</dbReference>
<comment type="similarity">
    <text evidence="1">Belongs to the FAD-binding oxidoreductase/transferase type 4 family.</text>
</comment>
<dbReference type="Gene3D" id="3.30.465.10">
    <property type="match status" value="1"/>
</dbReference>
<keyword evidence="2" id="KW-0285">Flavoprotein</keyword>
<dbReference type="Proteomes" id="UP000247763">
    <property type="component" value="Chromosome"/>
</dbReference>
<dbReference type="Pfam" id="PF02913">
    <property type="entry name" value="FAD-oxidase_C"/>
    <property type="match status" value="1"/>
</dbReference>
<dbReference type="PANTHER" id="PTHR43716">
    <property type="entry name" value="D-2-HYDROXYGLUTARATE DEHYDROGENASE, MITOCHONDRIAL"/>
    <property type="match status" value="1"/>
</dbReference>
<dbReference type="Gene3D" id="3.30.70.2740">
    <property type="match status" value="1"/>
</dbReference>
<name>A0A2Z3HN14_9CAUL</name>
<dbReference type="Gene3D" id="3.30.70.2190">
    <property type="match status" value="1"/>
</dbReference>
<dbReference type="InterPro" id="IPR016171">
    <property type="entry name" value="Vanillyl_alc_oxidase_C-sub2"/>
</dbReference>
<keyword evidence="3" id="KW-0274">FAD</keyword>
<dbReference type="GO" id="GO:0022904">
    <property type="term" value="P:respiratory electron transport chain"/>
    <property type="evidence" value="ECO:0007669"/>
    <property type="project" value="TreeGrafter"/>
</dbReference>
<evidence type="ECO:0000256" key="3">
    <source>
        <dbReference type="ARBA" id="ARBA00022827"/>
    </source>
</evidence>
<dbReference type="SUPFAM" id="SSF56176">
    <property type="entry name" value="FAD-binding/transporter-associated domain-like"/>
    <property type="match status" value="1"/>
</dbReference>
<sequence>MTTNPSDALLSRLKALVGPDGWTDDPDILAPRLVEWRDRWSGRTPLMLSPATPEETAAIVSLCAAEGAPLTLQGGNTGLVGGQIPQGEILLSTRRLRAIRDVDPVDDVLVAEAGVTLAEVQAAAAAAGRRFPLSLASEGTATLGGVISTNAGGVAVLRFGTARDLVLGLEAVLPNGEIWRGLRRLRKDNTGYDLKGLLSGAEGTLGVITAASVKLFPQPAGRAVAMVGLDSPQAALDLLTRARRAVDAGLEAFELMARQGVVFALRNIPGQRDPLTTDPPWRVLLEIASPDPEEAGRRMESLLAEACEHGVAGEAVIAASEAQAADFWSLRENQSAAQKPEGATWKHDISVPVSQVPRFIHEASEAMAAFAPGCRISAFGHVGDGNIHFDVLRPEGGDDAPHRVRRAEGQARVHDIAIALGGSVSAEHGLGVMKADEARRQKDPAEIALLSAIRVALDPGRILNPRVLF</sequence>
<dbReference type="Pfam" id="PF01565">
    <property type="entry name" value="FAD_binding_4"/>
    <property type="match status" value="1"/>
</dbReference>
<dbReference type="InterPro" id="IPR016164">
    <property type="entry name" value="FAD-linked_Oxase-like_C"/>
</dbReference>
<dbReference type="PROSITE" id="PS51387">
    <property type="entry name" value="FAD_PCMH"/>
    <property type="match status" value="1"/>
</dbReference>
<dbReference type="KEGG" id="phb:HYN04_01925"/>
<dbReference type="RefSeq" id="WP_110449201.1">
    <property type="nucleotide sequence ID" value="NZ_CP029479.1"/>
</dbReference>
<protein>
    <submittedName>
        <fullName evidence="5">Hydroxyacid dehydrogenase</fullName>
    </submittedName>
</protein>
<dbReference type="SUPFAM" id="SSF55103">
    <property type="entry name" value="FAD-linked oxidases, C-terminal domain"/>
    <property type="match status" value="1"/>
</dbReference>
<dbReference type="InterPro" id="IPR016169">
    <property type="entry name" value="FAD-bd_PCMH_sub2"/>
</dbReference>
<reference evidence="6" key="1">
    <citation type="submission" date="2018-05" db="EMBL/GenBank/DDBJ databases">
        <title>Genome sequencing of Phenylobacterium sp. HYN0004.</title>
        <authorList>
            <person name="Yi H."/>
            <person name="Baek C."/>
        </authorList>
    </citation>
    <scope>NUCLEOTIDE SEQUENCE [LARGE SCALE GENOMIC DNA]</scope>
    <source>
        <strain evidence="6">HYN0004</strain>
    </source>
</reference>
<dbReference type="InterPro" id="IPR006094">
    <property type="entry name" value="Oxid_FAD_bind_N"/>
</dbReference>
<dbReference type="InterPro" id="IPR016167">
    <property type="entry name" value="FAD-bd_PCMH_sub1"/>
</dbReference>
<feature type="domain" description="FAD-binding PCMH-type" evidence="4">
    <location>
        <begin position="40"/>
        <end position="218"/>
    </location>
</feature>
<evidence type="ECO:0000313" key="5">
    <source>
        <dbReference type="EMBL" id="AWM76632.1"/>
    </source>
</evidence>
<dbReference type="Gene3D" id="1.10.45.10">
    <property type="entry name" value="Vanillyl-alcohol Oxidase, Chain A, domain 4"/>
    <property type="match status" value="1"/>
</dbReference>
<dbReference type="GO" id="GO:0003824">
    <property type="term" value="F:catalytic activity"/>
    <property type="evidence" value="ECO:0007669"/>
    <property type="project" value="InterPro"/>
</dbReference>
<dbReference type="EMBL" id="CP029479">
    <property type="protein sequence ID" value="AWM76632.1"/>
    <property type="molecule type" value="Genomic_DNA"/>
</dbReference>
<dbReference type="InterPro" id="IPR004113">
    <property type="entry name" value="FAD-bd_oxidored_4_C"/>
</dbReference>
<gene>
    <name evidence="5" type="ORF">HYN04_01925</name>
</gene>
<evidence type="ECO:0000313" key="6">
    <source>
        <dbReference type="Proteomes" id="UP000247763"/>
    </source>
</evidence>
<dbReference type="Gene3D" id="3.30.43.10">
    <property type="entry name" value="Uridine Diphospho-n-acetylenolpyruvylglucosamine Reductase, domain 2"/>
    <property type="match status" value="1"/>
</dbReference>
<dbReference type="OrthoDB" id="9809290at2"/>